<dbReference type="Proteomes" id="UP000784294">
    <property type="component" value="Unassembled WGS sequence"/>
</dbReference>
<evidence type="ECO:0000256" key="1">
    <source>
        <dbReference type="SAM" id="MobiDB-lite"/>
    </source>
</evidence>
<organism evidence="2 3">
    <name type="scientific">Protopolystoma xenopodis</name>
    <dbReference type="NCBI Taxonomy" id="117903"/>
    <lineage>
        <taxon>Eukaryota</taxon>
        <taxon>Metazoa</taxon>
        <taxon>Spiralia</taxon>
        <taxon>Lophotrochozoa</taxon>
        <taxon>Platyhelminthes</taxon>
        <taxon>Monogenea</taxon>
        <taxon>Polyopisthocotylea</taxon>
        <taxon>Polystomatidea</taxon>
        <taxon>Polystomatidae</taxon>
        <taxon>Protopolystoma</taxon>
    </lineage>
</organism>
<reference evidence="2" key="1">
    <citation type="submission" date="2018-11" db="EMBL/GenBank/DDBJ databases">
        <authorList>
            <consortium name="Pathogen Informatics"/>
        </authorList>
    </citation>
    <scope>NUCLEOTIDE SEQUENCE</scope>
</reference>
<name>A0A448XRJ2_9PLAT</name>
<protein>
    <submittedName>
        <fullName evidence="2">Uncharacterized protein</fullName>
    </submittedName>
</protein>
<proteinExistence type="predicted"/>
<evidence type="ECO:0000313" key="2">
    <source>
        <dbReference type="EMBL" id="VEL43180.1"/>
    </source>
</evidence>
<dbReference type="EMBL" id="CAAALY010279370">
    <property type="protein sequence ID" value="VEL43180.1"/>
    <property type="molecule type" value="Genomic_DNA"/>
</dbReference>
<feature type="region of interest" description="Disordered" evidence="1">
    <location>
        <begin position="1"/>
        <end position="110"/>
    </location>
</feature>
<feature type="compositionally biased region" description="Basic and acidic residues" evidence="1">
    <location>
        <begin position="16"/>
        <end position="25"/>
    </location>
</feature>
<feature type="compositionally biased region" description="Basic and acidic residues" evidence="1">
    <location>
        <begin position="83"/>
        <end position="95"/>
    </location>
</feature>
<sequence length="132" mass="14371">MMSNEAEENVEVMEPEMEKCDRSSTESEVASAEEATETTEQETEETCSTGSGEEVAESVDKVETDSPAARADGEDQPSGEGEPTGKEEEEKKEAPDDGGGDTQEDDEAIVQEGMFYRALLSLPSRRHASFHF</sequence>
<feature type="compositionally biased region" description="Acidic residues" evidence="1">
    <location>
        <begin position="96"/>
        <end position="109"/>
    </location>
</feature>
<evidence type="ECO:0000313" key="3">
    <source>
        <dbReference type="Proteomes" id="UP000784294"/>
    </source>
</evidence>
<gene>
    <name evidence="2" type="ORF">PXEA_LOCUS36620</name>
</gene>
<accession>A0A448XRJ2</accession>
<keyword evidence="3" id="KW-1185">Reference proteome</keyword>
<dbReference type="AlphaFoldDB" id="A0A448XRJ2"/>
<feature type="compositionally biased region" description="Acidic residues" evidence="1">
    <location>
        <begin position="34"/>
        <end position="45"/>
    </location>
</feature>
<feature type="compositionally biased region" description="Acidic residues" evidence="1">
    <location>
        <begin position="1"/>
        <end position="15"/>
    </location>
</feature>
<comment type="caution">
    <text evidence="2">The sequence shown here is derived from an EMBL/GenBank/DDBJ whole genome shotgun (WGS) entry which is preliminary data.</text>
</comment>